<dbReference type="Pfam" id="PF03641">
    <property type="entry name" value="Lysine_decarbox"/>
    <property type="match status" value="1"/>
</dbReference>
<dbReference type="RefSeq" id="WP_120515239.1">
    <property type="nucleotide sequence ID" value="NZ_QXZY01000003.1"/>
</dbReference>
<comment type="catalytic activity">
    <reaction evidence="1">
        <text>AMP + H2O = D-ribose 5-phosphate + adenine</text>
        <dbReference type="Rhea" id="RHEA:20129"/>
        <dbReference type="ChEBI" id="CHEBI:15377"/>
        <dbReference type="ChEBI" id="CHEBI:16708"/>
        <dbReference type="ChEBI" id="CHEBI:78346"/>
        <dbReference type="ChEBI" id="CHEBI:456215"/>
        <dbReference type="EC" id="3.2.2.4"/>
    </reaction>
</comment>
<dbReference type="InterPro" id="IPR031100">
    <property type="entry name" value="LOG_fam"/>
</dbReference>
<dbReference type="PANTHER" id="PTHR31223:SF70">
    <property type="entry name" value="LOG FAMILY PROTEIN YJL055W"/>
    <property type="match status" value="1"/>
</dbReference>
<reference evidence="5" key="1">
    <citation type="submission" date="2018-11" db="EMBL/GenBank/DDBJ databases">
        <title>Chitinophaga lutea sp.nov., isolate from arsenic contaminated soil.</title>
        <authorList>
            <person name="Zong Y."/>
        </authorList>
    </citation>
    <scope>NUCLEOTIDE SEQUENCE [LARGE SCALE GENOMIC DNA]</scope>
    <source>
        <strain evidence="5">YLT18</strain>
    </source>
</reference>
<dbReference type="EC" id="3.2.2.n1" evidence="3"/>
<dbReference type="PANTHER" id="PTHR31223">
    <property type="entry name" value="LOG FAMILY PROTEIN YJL055W"/>
    <property type="match status" value="1"/>
</dbReference>
<dbReference type="InterPro" id="IPR005269">
    <property type="entry name" value="LOG"/>
</dbReference>
<dbReference type="SUPFAM" id="SSF102405">
    <property type="entry name" value="MCP/YpsA-like"/>
    <property type="match status" value="1"/>
</dbReference>
<evidence type="ECO:0000313" key="4">
    <source>
        <dbReference type="EMBL" id="RPD42712.1"/>
    </source>
</evidence>
<dbReference type="OrthoDB" id="9801098at2"/>
<dbReference type="Proteomes" id="UP000279089">
    <property type="component" value="Unassembled WGS sequence"/>
</dbReference>
<proteinExistence type="inferred from homology"/>
<dbReference type="GO" id="GO:0009691">
    <property type="term" value="P:cytokinin biosynthetic process"/>
    <property type="evidence" value="ECO:0007669"/>
    <property type="project" value="UniProtKB-UniRule"/>
</dbReference>
<comment type="similarity">
    <text evidence="2 3">Belongs to the LOG family.</text>
</comment>
<dbReference type="Gene3D" id="3.40.50.450">
    <property type="match status" value="1"/>
</dbReference>
<dbReference type="AlphaFoldDB" id="A0A3N4MFC4"/>
<protein>
    <recommendedName>
        <fullName evidence="3">Cytokinin riboside 5'-monophosphate phosphoribohydrolase</fullName>
        <ecNumber evidence="3">3.2.2.n1</ecNumber>
    </recommendedName>
</protein>
<keyword evidence="3" id="KW-0378">Hydrolase</keyword>
<comment type="caution">
    <text evidence="4">The sequence shown here is derived from an EMBL/GenBank/DDBJ whole genome shotgun (WGS) entry which is preliminary data.</text>
</comment>
<dbReference type="GO" id="GO:0005829">
    <property type="term" value="C:cytosol"/>
    <property type="evidence" value="ECO:0007669"/>
    <property type="project" value="TreeGrafter"/>
</dbReference>
<accession>A0A3N4MFC4</accession>
<evidence type="ECO:0000256" key="3">
    <source>
        <dbReference type="RuleBase" id="RU363015"/>
    </source>
</evidence>
<dbReference type="NCBIfam" id="TIGR00730">
    <property type="entry name" value="Rossman fold protein, TIGR00730 family"/>
    <property type="match status" value="1"/>
</dbReference>
<name>A0A3N4MFC4_9BACT</name>
<dbReference type="EMBL" id="RMBX01000002">
    <property type="protein sequence ID" value="RPD42712.1"/>
    <property type="molecule type" value="Genomic_DNA"/>
</dbReference>
<gene>
    <name evidence="4" type="ORF">EG028_05455</name>
</gene>
<evidence type="ECO:0000256" key="2">
    <source>
        <dbReference type="ARBA" id="ARBA00006763"/>
    </source>
</evidence>
<keyword evidence="5" id="KW-1185">Reference proteome</keyword>
<organism evidence="4 5">
    <name type="scientific">Chitinophaga barathri</name>
    <dbReference type="NCBI Taxonomy" id="1647451"/>
    <lineage>
        <taxon>Bacteria</taxon>
        <taxon>Pseudomonadati</taxon>
        <taxon>Bacteroidota</taxon>
        <taxon>Chitinophagia</taxon>
        <taxon>Chitinophagales</taxon>
        <taxon>Chitinophagaceae</taxon>
        <taxon>Chitinophaga</taxon>
    </lineage>
</organism>
<evidence type="ECO:0000313" key="5">
    <source>
        <dbReference type="Proteomes" id="UP000279089"/>
    </source>
</evidence>
<dbReference type="GO" id="GO:0008714">
    <property type="term" value="F:AMP nucleosidase activity"/>
    <property type="evidence" value="ECO:0007669"/>
    <property type="project" value="UniProtKB-EC"/>
</dbReference>
<keyword evidence="3" id="KW-0203">Cytokinin biosynthesis</keyword>
<sequence>MKSITVFCASSPGFSAVYMEQAYLVGKTLAEKGIRLIYGGANIGLMGAVADGALEAGGEVVGVLPDFLRAKEIAHRRLSELIMVETMHERKTKMNDLCDGVIALPGGYGTLEELFEMITWAQLGLHQKPIALLNINGYYDHLTKLLQHMTDEGLLKAENQRMLLSGTDIHQLLEQMKQYTPPLVGKWITKDEL</sequence>
<evidence type="ECO:0000256" key="1">
    <source>
        <dbReference type="ARBA" id="ARBA00000274"/>
    </source>
</evidence>